<dbReference type="GO" id="GO:0016740">
    <property type="term" value="F:transferase activity"/>
    <property type="evidence" value="ECO:0007669"/>
    <property type="project" value="UniProtKB-KW"/>
</dbReference>
<keyword evidence="2" id="KW-0677">Repeat</keyword>
<organism evidence="6 7">
    <name type="scientific">Leifsonia shinshuensis</name>
    <dbReference type="NCBI Taxonomy" id="150026"/>
    <lineage>
        <taxon>Bacteria</taxon>
        <taxon>Bacillati</taxon>
        <taxon>Actinomycetota</taxon>
        <taxon>Actinomycetes</taxon>
        <taxon>Micrococcales</taxon>
        <taxon>Microbacteriaceae</taxon>
        <taxon>Leifsonia</taxon>
    </lineage>
</organism>
<dbReference type="KEGG" id="lse:F1C12_17200"/>
<feature type="active site" description="Proton acceptor" evidence="3">
    <location>
        <position position="135"/>
    </location>
</feature>
<evidence type="ECO:0000313" key="7">
    <source>
        <dbReference type="Proteomes" id="UP000515511"/>
    </source>
</evidence>
<dbReference type="InterPro" id="IPR018357">
    <property type="entry name" value="Hexapep_transf_CS"/>
</dbReference>
<evidence type="ECO:0000256" key="2">
    <source>
        <dbReference type="ARBA" id="ARBA00022737"/>
    </source>
</evidence>
<evidence type="ECO:0000313" key="6">
    <source>
        <dbReference type="EMBL" id="QNE36679.1"/>
    </source>
</evidence>
<reference evidence="7" key="1">
    <citation type="submission" date="2019-09" db="EMBL/GenBank/DDBJ databases">
        <title>Antimicrobial potential of Antarctic Bacteria.</title>
        <authorList>
            <person name="Benaud N."/>
            <person name="Edwards R.J."/>
            <person name="Ferrari B.C."/>
        </authorList>
    </citation>
    <scope>NUCLEOTIDE SEQUENCE [LARGE SCALE GENOMIC DNA]</scope>
    <source>
        <strain evidence="7">INR9</strain>
    </source>
</reference>
<dbReference type="CDD" id="cd03360">
    <property type="entry name" value="LbH_AT_putative"/>
    <property type="match status" value="1"/>
</dbReference>
<sequence>MRDLVLIGASGLAREVMAMQQTGARVIGVLDDDPGLHGHSIGGVEILGGVELAGELPGALTVCVGSGSGRRSVVQRLAALGVGPERYATVVDDSARLSVNSLVGAGSIILAGTVLTADVIVGRHVVLMPNCTLTHDDIVDDFVTLAAGVAVGGVVRLGEAAYLGMNSSIRQRVSVGAGATIGMGAVVLSDVPAGQTWAGVPARELGVRL</sequence>
<dbReference type="RefSeq" id="WP_185276117.1">
    <property type="nucleotide sequence ID" value="NZ_CP043641.1"/>
</dbReference>
<gene>
    <name evidence="6" type="ORF">F1C12_17200</name>
</gene>
<name>A0A7G6YDW4_9MICO</name>
<accession>A0A7G6YDW4</accession>
<protein>
    <submittedName>
        <fullName evidence="6">Acetyltransferase</fullName>
    </submittedName>
</protein>
<dbReference type="InterPro" id="IPR041561">
    <property type="entry name" value="PglD_N"/>
</dbReference>
<dbReference type="Proteomes" id="UP000515511">
    <property type="component" value="Chromosome"/>
</dbReference>
<proteinExistence type="predicted"/>
<evidence type="ECO:0000256" key="1">
    <source>
        <dbReference type="ARBA" id="ARBA00022679"/>
    </source>
</evidence>
<dbReference type="InterPro" id="IPR020019">
    <property type="entry name" value="AcTrfase_PglD-like"/>
</dbReference>
<dbReference type="PANTHER" id="PTHR43300:SF7">
    <property type="entry name" value="UDP-N-ACETYLBACILLOSAMINE N-ACETYLTRANSFERASE"/>
    <property type="match status" value="1"/>
</dbReference>
<dbReference type="InterPro" id="IPR011004">
    <property type="entry name" value="Trimer_LpxA-like_sf"/>
</dbReference>
<dbReference type="AlphaFoldDB" id="A0A7G6YDW4"/>
<feature type="domain" description="PglD N-terminal" evidence="5">
    <location>
        <begin position="3"/>
        <end position="77"/>
    </location>
</feature>
<dbReference type="InterPro" id="IPR050179">
    <property type="entry name" value="Trans_hexapeptide_repeat"/>
</dbReference>
<dbReference type="Gene3D" id="3.40.50.20">
    <property type="match status" value="1"/>
</dbReference>
<dbReference type="NCBIfam" id="TIGR03570">
    <property type="entry name" value="NeuD_NnaD"/>
    <property type="match status" value="1"/>
</dbReference>
<keyword evidence="1 6" id="KW-0808">Transferase</keyword>
<dbReference type="Pfam" id="PF17836">
    <property type="entry name" value="PglD_N"/>
    <property type="match status" value="1"/>
</dbReference>
<dbReference type="EMBL" id="CP043641">
    <property type="protein sequence ID" value="QNE36679.1"/>
    <property type="molecule type" value="Genomic_DNA"/>
</dbReference>
<dbReference type="PANTHER" id="PTHR43300">
    <property type="entry name" value="ACETYLTRANSFERASE"/>
    <property type="match status" value="1"/>
</dbReference>
<dbReference type="PROSITE" id="PS00101">
    <property type="entry name" value="HEXAPEP_TRANSFERASES"/>
    <property type="match status" value="1"/>
</dbReference>
<feature type="site" description="Increases basicity of active site His" evidence="3">
    <location>
        <position position="136"/>
    </location>
</feature>
<dbReference type="SUPFAM" id="SSF51161">
    <property type="entry name" value="Trimeric LpxA-like enzymes"/>
    <property type="match status" value="1"/>
</dbReference>
<evidence type="ECO:0000256" key="4">
    <source>
        <dbReference type="PIRSR" id="PIRSR620019-2"/>
    </source>
</evidence>
<evidence type="ECO:0000256" key="3">
    <source>
        <dbReference type="PIRSR" id="PIRSR620019-1"/>
    </source>
</evidence>
<feature type="binding site" evidence="4">
    <location>
        <position position="65"/>
    </location>
    <ligand>
        <name>substrate</name>
    </ligand>
</feature>
<dbReference type="Gene3D" id="2.160.10.10">
    <property type="entry name" value="Hexapeptide repeat proteins"/>
    <property type="match status" value="1"/>
</dbReference>
<evidence type="ECO:0000259" key="5">
    <source>
        <dbReference type="Pfam" id="PF17836"/>
    </source>
</evidence>